<evidence type="ECO:0000313" key="5">
    <source>
        <dbReference type="Proteomes" id="UP000215914"/>
    </source>
</evidence>
<organism evidence="4 5">
    <name type="scientific">Helianthus annuus</name>
    <name type="common">Common sunflower</name>
    <dbReference type="NCBI Taxonomy" id="4232"/>
    <lineage>
        <taxon>Eukaryota</taxon>
        <taxon>Viridiplantae</taxon>
        <taxon>Streptophyta</taxon>
        <taxon>Embryophyta</taxon>
        <taxon>Tracheophyta</taxon>
        <taxon>Spermatophyta</taxon>
        <taxon>Magnoliopsida</taxon>
        <taxon>eudicotyledons</taxon>
        <taxon>Gunneridae</taxon>
        <taxon>Pentapetalae</taxon>
        <taxon>asterids</taxon>
        <taxon>campanulids</taxon>
        <taxon>Asterales</taxon>
        <taxon>Asteraceae</taxon>
        <taxon>Asteroideae</taxon>
        <taxon>Heliantheae alliance</taxon>
        <taxon>Heliantheae</taxon>
        <taxon>Helianthus</taxon>
    </lineage>
</organism>
<comment type="caution">
    <text evidence="4">The sequence shown here is derived from an EMBL/GenBank/DDBJ whole genome shotgun (WGS) entry which is preliminary data.</text>
</comment>
<keyword evidence="4" id="KW-0808">Transferase</keyword>
<dbReference type="InterPro" id="IPR001611">
    <property type="entry name" value="Leu-rich_rpt"/>
</dbReference>
<accession>A0A9K3JPT7</accession>
<dbReference type="GO" id="GO:0004674">
    <property type="term" value="F:protein serine/threonine kinase activity"/>
    <property type="evidence" value="ECO:0007669"/>
    <property type="project" value="UniProtKB-KW"/>
</dbReference>
<dbReference type="Proteomes" id="UP000215914">
    <property type="component" value="Unassembled WGS sequence"/>
</dbReference>
<keyword evidence="3" id="KW-0732">Signal</keyword>
<dbReference type="FunFam" id="3.80.10.10:FF:000383">
    <property type="entry name" value="Leucine-rich repeat receptor protein kinase EMS1"/>
    <property type="match status" value="1"/>
</dbReference>
<evidence type="ECO:0000256" key="2">
    <source>
        <dbReference type="ARBA" id="ARBA00022737"/>
    </source>
</evidence>
<keyword evidence="4" id="KW-0723">Serine/threonine-protein kinase</keyword>
<dbReference type="AlphaFoldDB" id="A0A9K3JPT7"/>
<dbReference type="EC" id="2.7.11.1" evidence="4"/>
<name>A0A9K3JPT7_HELAN</name>
<reference evidence="4" key="2">
    <citation type="submission" date="2020-06" db="EMBL/GenBank/DDBJ databases">
        <title>Helianthus annuus Genome sequencing and assembly Release 2.</title>
        <authorList>
            <person name="Gouzy J."/>
            <person name="Langlade N."/>
            <person name="Munos S."/>
        </authorList>
    </citation>
    <scope>NUCLEOTIDE SEQUENCE</scope>
    <source>
        <tissue evidence="4">Leaves</tissue>
    </source>
</reference>
<dbReference type="Pfam" id="PF13855">
    <property type="entry name" value="LRR_8"/>
    <property type="match status" value="1"/>
</dbReference>
<feature type="signal peptide" evidence="3">
    <location>
        <begin position="1"/>
        <end position="20"/>
    </location>
</feature>
<dbReference type="Gene3D" id="3.80.10.10">
    <property type="entry name" value="Ribonuclease Inhibitor"/>
    <property type="match status" value="2"/>
</dbReference>
<evidence type="ECO:0000256" key="3">
    <source>
        <dbReference type="SAM" id="SignalP"/>
    </source>
</evidence>
<evidence type="ECO:0000256" key="1">
    <source>
        <dbReference type="ARBA" id="ARBA00022614"/>
    </source>
</evidence>
<feature type="chain" id="PRO_5039954588" evidence="3">
    <location>
        <begin position="21"/>
        <end position="273"/>
    </location>
</feature>
<reference evidence="4" key="1">
    <citation type="journal article" date="2017" name="Nature">
        <title>The sunflower genome provides insights into oil metabolism, flowering and Asterid evolution.</title>
        <authorList>
            <person name="Badouin H."/>
            <person name="Gouzy J."/>
            <person name="Grassa C.J."/>
            <person name="Murat F."/>
            <person name="Staton S.E."/>
            <person name="Cottret L."/>
            <person name="Lelandais-Briere C."/>
            <person name="Owens G.L."/>
            <person name="Carrere S."/>
            <person name="Mayjonade B."/>
            <person name="Legrand L."/>
            <person name="Gill N."/>
            <person name="Kane N.C."/>
            <person name="Bowers J.E."/>
            <person name="Hubner S."/>
            <person name="Bellec A."/>
            <person name="Berard A."/>
            <person name="Berges H."/>
            <person name="Blanchet N."/>
            <person name="Boniface M.C."/>
            <person name="Brunel D."/>
            <person name="Catrice O."/>
            <person name="Chaidir N."/>
            <person name="Claudel C."/>
            <person name="Donnadieu C."/>
            <person name="Faraut T."/>
            <person name="Fievet G."/>
            <person name="Helmstetter N."/>
            <person name="King M."/>
            <person name="Knapp S.J."/>
            <person name="Lai Z."/>
            <person name="Le Paslier M.C."/>
            <person name="Lippi Y."/>
            <person name="Lorenzon L."/>
            <person name="Mandel J.R."/>
            <person name="Marage G."/>
            <person name="Marchand G."/>
            <person name="Marquand E."/>
            <person name="Bret-Mestries E."/>
            <person name="Morien E."/>
            <person name="Nambeesan S."/>
            <person name="Nguyen T."/>
            <person name="Pegot-Espagnet P."/>
            <person name="Pouilly N."/>
            <person name="Raftis F."/>
            <person name="Sallet E."/>
            <person name="Schiex T."/>
            <person name="Thomas J."/>
            <person name="Vandecasteele C."/>
            <person name="Vares D."/>
            <person name="Vear F."/>
            <person name="Vautrin S."/>
            <person name="Crespi M."/>
            <person name="Mangin B."/>
            <person name="Burke J.M."/>
            <person name="Salse J."/>
            <person name="Munos S."/>
            <person name="Vincourt P."/>
            <person name="Rieseberg L.H."/>
            <person name="Langlade N.B."/>
        </authorList>
    </citation>
    <scope>NUCLEOTIDE SEQUENCE</scope>
    <source>
        <tissue evidence="4">Leaves</tissue>
    </source>
</reference>
<evidence type="ECO:0000313" key="4">
    <source>
        <dbReference type="EMBL" id="KAF5819566.1"/>
    </source>
</evidence>
<gene>
    <name evidence="4" type="ORF">HanXRQr2_Chr02g0079061</name>
</gene>
<proteinExistence type="predicted"/>
<sequence length="273" mass="30787">MKKLLFSGVVWILCSYFTFSQPPKLHKQEVEVLKKIWEKLGVLEKKEWSLNKDLCNSTELEWVFVRCNCSFESNTTCRITKIQINSKNFSTALPVEFTKLLKLKYLDLSYNNFTGTIPSEWATMQLTDLLLRGNRLSGPFPTTLTSMTSLTYLNIHGNGFSGHIPEHIANMKNLETLVLSSNYFSGELSDGFANLTNLKELEVQGSSFEGPIPSSISILTHLKDLKISDLKTHTSTLPSVEKLIKLRTLVLRNCLIQGSIPNDIGNLPDLEVL</sequence>
<keyword evidence="1" id="KW-0433">Leucine-rich repeat</keyword>
<keyword evidence="4" id="KW-0418">Kinase</keyword>
<dbReference type="PANTHER" id="PTHR48065:SF25">
    <property type="entry name" value="OS01G0891700 PROTEIN"/>
    <property type="match status" value="1"/>
</dbReference>
<dbReference type="InterPro" id="IPR032675">
    <property type="entry name" value="LRR_dom_sf"/>
</dbReference>
<dbReference type="Pfam" id="PF00560">
    <property type="entry name" value="LRR_1"/>
    <property type="match status" value="2"/>
</dbReference>
<keyword evidence="2" id="KW-0677">Repeat</keyword>
<dbReference type="PANTHER" id="PTHR48065">
    <property type="entry name" value="OS10G0469600 PROTEIN"/>
    <property type="match status" value="1"/>
</dbReference>
<dbReference type="EMBL" id="MNCJ02000317">
    <property type="protein sequence ID" value="KAF5819566.1"/>
    <property type="molecule type" value="Genomic_DNA"/>
</dbReference>
<dbReference type="Gramene" id="mRNA:HanXRQr2_Chr02g0079061">
    <property type="protein sequence ID" value="mRNA:HanXRQr2_Chr02g0079061"/>
    <property type="gene ID" value="HanXRQr2_Chr02g0079061"/>
</dbReference>
<dbReference type="SUPFAM" id="SSF52058">
    <property type="entry name" value="L domain-like"/>
    <property type="match status" value="1"/>
</dbReference>
<protein>
    <submittedName>
        <fullName evidence="4">Non-specific serine/threonine protein kinase</fullName>
        <ecNumber evidence="4">2.7.11.1</ecNumber>
    </submittedName>
</protein>
<keyword evidence="5" id="KW-1185">Reference proteome</keyword>